<evidence type="ECO:0000313" key="8">
    <source>
        <dbReference type="EMBL" id="PIT96112.1"/>
    </source>
</evidence>
<dbReference type="InterPro" id="IPR033878">
    <property type="entry name" value="NfsB-like"/>
</dbReference>
<dbReference type="InterPro" id="IPR029479">
    <property type="entry name" value="Nitroreductase"/>
</dbReference>
<dbReference type="EMBL" id="PFAM01000013">
    <property type="protein sequence ID" value="PIT96112.1"/>
    <property type="molecule type" value="Genomic_DNA"/>
</dbReference>
<evidence type="ECO:0000259" key="7">
    <source>
        <dbReference type="Pfam" id="PF00881"/>
    </source>
</evidence>
<feature type="domain" description="Nitroreductase" evidence="7">
    <location>
        <begin position="9"/>
        <end position="183"/>
    </location>
</feature>
<evidence type="ECO:0000256" key="1">
    <source>
        <dbReference type="ARBA" id="ARBA00001917"/>
    </source>
</evidence>
<comment type="similarity">
    <text evidence="2">Belongs to the nitroreductase family.</text>
</comment>
<gene>
    <name evidence="8" type="ORF">COT94_02545</name>
</gene>
<keyword evidence="3" id="KW-0285">Flavoprotein</keyword>
<evidence type="ECO:0000256" key="5">
    <source>
        <dbReference type="ARBA" id="ARBA00022857"/>
    </source>
</evidence>
<evidence type="ECO:0000256" key="6">
    <source>
        <dbReference type="ARBA" id="ARBA00023002"/>
    </source>
</evidence>
<dbReference type="GO" id="GO:0016491">
    <property type="term" value="F:oxidoreductase activity"/>
    <property type="evidence" value="ECO:0007669"/>
    <property type="project" value="UniProtKB-KW"/>
</dbReference>
<dbReference type="Gene3D" id="3.40.109.10">
    <property type="entry name" value="NADH Oxidase"/>
    <property type="match status" value="1"/>
</dbReference>
<keyword evidence="4" id="KW-0288">FMN</keyword>
<proteinExistence type="inferred from homology"/>
<keyword evidence="5" id="KW-0521">NADP</keyword>
<reference evidence="9" key="1">
    <citation type="submission" date="2017-09" db="EMBL/GenBank/DDBJ databases">
        <title>Depth-based differentiation of microbial function through sediment-hosted aquifers and enrichment of novel symbionts in the deep terrestrial subsurface.</title>
        <authorList>
            <person name="Probst A.J."/>
            <person name="Ladd B."/>
            <person name="Jarett J.K."/>
            <person name="Geller-Mcgrath D.E."/>
            <person name="Sieber C.M.K."/>
            <person name="Emerson J.B."/>
            <person name="Anantharaman K."/>
            <person name="Thomas B.C."/>
            <person name="Malmstrom R."/>
            <person name="Stieglmeier M."/>
            <person name="Klingl A."/>
            <person name="Woyke T."/>
            <person name="Ryan C.M."/>
            <person name="Banfield J.F."/>
        </authorList>
    </citation>
    <scope>NUCLEOTIDE SEQUENCE [LARGE SCALE GENOMIC DNA]</scope>
</reference>
<dbReference type="PANTHER" id="PTHR43673:SF2">
    <property type="entry name" value="NITROREDUCTASE"/>
    <property type="match status" value="1"/>
</dbReference>
<dbReference type="InterPro" id="IPR000415">
    <property type="entry name" value="Nitroreductase-like"/>
</dbReference>
<sequence>MSFIENLGWRYATKKFDVEKKVTAENLEKILEAMRLAPSSFGLQPYHFYVIANIPENQEKLQAIKTASWGQAQIDTCSHLIVMAGRNDLMAVKDEYFELASGGDVEVRTKMVDYEKMVADFVLKATVEWSKKQVYIALGFAMAACAELAIDSCPMEGFDGQKVAEILGVPTNHENTVFLPIGYRSTDDTPRRKTRFAKDQLFTEL</sequence>
<keyword evidence="6" id="KW-0560">Oxidoreductase</keyword>
<organism evidence="8 9">
    <name type="scientific">Candidatus Falkowbacteria bacterium CG10_big_fil_rev_8_21_14_0_10_37_14</name>
    <dbReference type="NCBI Taxonomy" id="1974561"/>
    <lineage>
        <taxon>Bacteria</taxon>
        <taxon>Candidatus Falkowiibacteriota</taxon>
    </lineage>
</organism>
<dbReference type="CDD" id="cd02149">
    <property type="entry name" value="NfsB-like"/>
    <property type="match status" value="1"/>
</dbReference>
<evidence type="ECO:0000256" key="4">
    <source>
        <dbReference type="ARBA" id="ARBA00022643"/>
    </source>
</evidence>
<protein>
    <submittedName>
        <fullName evidence="8">NAD(P)H-dependent oxidoreductase</fullName>
    </submittedName>
</protein>
<comment type="cofactor">
    <cofactor evidence="1">
        <name>FMN</name>
        <dbReference type="ChEBI" id="CHEBI:58210"/>
    </cofactor>
</comment>
<dbReference type="Proteomes" id="UP000228533">
    <property type="component" value="Unassembled WGS sequence"/>
</dbReference>
<dbReference type="SUPFAM" id="SSF55469">
    <property type="entry name" value="FMN-dependent nitroreductase-like"/>
    <property type="match status" value="1"/>
</dbReference>
<dbReference type="Pfam" id="PF00881">
    <property type="entry name" value="Nitroreductase"/>
    <property type="match status" value="1"/>
</dbReference>
<accession>A0A2M6WTJ3</accession>
<comment type="caution">
    <text evidence="8">The sequence shown here is derived from an EMBL/GenBank/DDBJ whole genome shotgun (WGS) entry which is preliminary data.</text>
</comment>
<dbReference type="PANTHER" id="PTHR43673">
    <property type="entry name" value="NAD(P)H NITROREDUCTASE YDGI-RELATED"/>
    <property type="match status" value="1"/>
</dbReference>
<evidence type="ECO:0000256" key="2">
    <source>
        <dbReference type="ARBA" id="ARBA00007118"/>
    </source>
</evidence>
<dbReference type="AlphaFoldDB" id="A0A2M6WTJ3"/>
<evidence type="ECO:0000256" key="3">
    <source>
        <dbReference type="ARBA" id="ARBA00022630"/>
    </source>
</evidence>
<evidence type="ECO:0000313" key="9">
    <source>
        <dbReference type="Proteomes" id="UP000228533"/>
    </source>
</evidence>
<name>A0A2M6WTJ3_9BACT</name>